<proteinExistence type="predicted"/>
<dbReference type="Proteomes" id="UP000276133">
    <property type="component" value="Unassembled WGS sequence"/>
</dbReference>
<keyword evidence="2" id="KW-1185">Reference proteome</keyword>
<sequence>NREKINFFKSNYLTCHVKQKNSLRKIKLFQDIKTLSVISTKKELFCKSLRKLLMGYGHRQPVRLTQNM</sequence>
<reference evidence="1 2" key="1">
    <citation type="journal article" date="2018" name="Sci. Rep.">
        <title>Genomic signatures of local adaptation to the degree of environmental predictability in rotifers.</title>
        <authorList>
            <person name="Franch-Gras L."/>
            <person name="Hahn C."/>
            <person name="Garcia-Roger E.M."/>
            <person name="Carmona M.J."/>
            <person name="Serra M."/>
            <person name="Gomez A."/>
        </authorList>
    </citation>
    <scope>NUCLEOTIDE SEQUENCE [LARGE SCALE GENOMIC DNA]</scope>
    <source>
        <strain evidence="1">HYR1</strain>
    </source>
</reference>
<feature type="non-terminal residue" evidence="1">
    <location>
        <position position="1"/>
    </location>
</feature>
<dbReference type="AlphaFoldDB" id="A0A3M7QEA9"/>
<comment type="caution">
    <text evidence="1">The sequence shown here is derived from an EMBL/GenBank/DDBJ whole genome shotgun (WGS) entry which is preliminary data.</text>
</comment>
<name>A0A3M7QEA9_BRAPC</name>
<evidence type="ECO:0000313" key="1">
    <source>
        <dbReference type="EMBL" id="RNA09265.1"/>
    </source>
</evidence>
<protein>
    <submittedName>
        <fullName evidence="1">Uncharacterized protein</fullName>
    </submittedName>
</protein>
<evidence type="ECO:0000313" key="2">
    <source>
        <dbReference type="Proteomes" id="UP000276133"/>
    </source>
</evidence>
<organism evidence="1 2">
    <name type="scientific">Brachionus plicatilis</name>
    <name type="common">Marine rotifer</name>
    <name type="synonym">Brachionus muelleri</name>
    <dbReference type="NCBI Taxonomy" id="10195"/>
    <lineage>
        <taxon>Eukaryota</taxon>
        <taxon>Metazoa</taxon>
        <taxon>Spiralia</taxon>
        <taxon>Gnathifera</taxon>
        <taxon>Rotifera</taxon>
        <taxon>Eurotatoria</taxon>
        <taxon>Monogononta</taxon>
        <taxon>Pseudotrocha</taxon>
        <taxon>Ploima</taxon>
        <taxon>Brachionidae</taxon>
        <taxon>Brachionus</taxon>
    </lineage>
</organism>
<accession>A0A3M7QEA9</accession>
<gene>
    <name evidence="1" type="ORF">BpHYR1_012568</name>
</gene>
<dbReference type="EMBL" id="REGN01006497">
    <property type="protein sequence ID" value="RNA09265.1"/>
    <property type="molecule type" value="Genomic_DNA"/>
</dbReference>